<dbReference type="SUPFAM" id="SSF90123">
    <property type="entry name" value="ABC transporter transmembrane region"/>
    <property type="match status" value="2"/>
</dbReference>
<name>A0A164Y1T7_9AGAM</name>
<keyword evidence="2" id="KW-0813">Transport</keyword>
<feature type="transmembrane region" description="Helical" evidence="10">
    <location>
        <begin position="987"/>
        <end position="1010"/>
    </location>
</feature>
<dbReference type="CDD" id="cd18604">
    <property type="entry name" value="ABC_6TM_VMR1_D2_like"/>
    <property type="match status" value="1"/>
</dbReference>
<keyword evidence="14" id="KW-1185">Reference proteome</keyword>
<dbReference type="GO" id="GO:0016020">
    <property type="term" value="C:membrane"/>
    <property type="evidence" value="ECO:0007669"/>
    <property type="project" value="UniProtKB-SubCell"/>
</dbReference>
<dbReference type="CDD" id="cd03250">
    <property type="entry name" value="ABCC_MRP_domain1"/>
    <property type="match status" value="1"/>
</dbReference>
<feature type="compositionally biased region" description="Basic and acidic residues" evidence="9">
    <location>
        <begin position="924"/>
        <end position="934"/>
    </location>
</feature>
<feature type="transmembrane region" description="Helical" evidence="10">
    <location>
        <begin position="178"/>
        <end position="197"/>
    </location>
</feature>
<feature type="transmembrane region" description="Helical" evidence="10">
    <location>
        <begin position="111"/>
        <end position="133"/>
    </location>
</feature>
<evidence type="ECO:0000256" key="10">
    <source>
        <dbReference type="SAM" id="Phobius"/>
    </source>
</evidence>
<feature type="transmembrane region" description="Helical" evidence="10">
    <location>
        <begin position="140"/>
        <end position="158"/>
    </location>
</feature>
<keyword evidence="5" id="KW-0547">Nucleotide-binding</keyword>
<dbReference type="Pfam" id="PF00005">
    <property type="entry name" value="ABC_tran"/>
    <property type="match status" value="2"/>
</dbReference>
<feature type="domain" description="ABC transporter" evidence="11">
    <location>
        <begin position="1307"/>
        <end position="1570"/>
    </location>
</feature>
<dbReference type="InterPro" id="IPR050173">
    <property type="entry name" value="ABC_transporter_C-like"/>
</dbReference>
<feature type="transmembrane region" description="Helical" evidence="10">
    <location>
        <begin position="1130"/>
        <end position="1150"/>
    </location>
</feature>
<feature type="transmembrane region" description="Helical" evidence="10">
    <location>
        <begin position="291"/>
        <end position="316"/>
    </location>
</feature>
<keyword evidence="13" id="KW-0378">Hydrolase</keyword>
<feature type="transmembrane region" description="Helical" evidence="10">
    <location>
        <begin position="328"/>
        <end position="345"/>
    </location>
</feature>
<evidence type="ECO:0000313" key="14">
    <source>
        <dbReference type="Proteomes" id="UP000076722"/>
    </source>
</evidence>
<feature type="transmembrane region" description="Helical" evidence="10">
    <location>
        <begin position="1030"/>
        <end position="1054"/>
    </location>
</feature>
<evidence type="ECO:0000256" key="2">
    <source>
        <dbReference type="ARBA" id="ARBA00022448"/>
    </source>
</evidence>
<keyword evidence="8 10" id="KW-0472">Membrane</keyword>
<dbReference type="GO" id="GO:0016887">
    <property type="term" value="F:ATP hydrolysis activity"/>
    <property type="evidence" value="ECO:0007669"/>
    <property type="project" value="InterPro"/>
</dbReference>
<feature type="region of interest" description="Disordered" evidence="9">
    <location>
        <begin position="685"/>
        <end position="706"/>
    </location>
</feature>
<dbReference type="InterPro" id="IPR003439">
    <property type="entry name" value="ABC_transporter-like_ATP-bd"/>
</dbReference>
<dbReference type="FunFam" id="1.20.1560.10:FF:000013">
    <property type="entry name" value="ABC transporter C family member 2"/>
    <property type="match status" value="1"/>
</dbReference>
<sequence length="1584" mass="174445">MYSSNQQSFAWDITGAHTEELAPGFFMDLRTIPLYLSAISVILLGLHAFVPSTSLYKHYSHVGDVGPGSKVVQEANLKDWRTSSMLQALRVLTSLFILGIQIILVKSGGPTINICLTAFFIYTSLLSLFALIGTPEWRYLVSRHVSLLYLFMTCIYLRRDLVPLADGRVSLDDPDGALGWARLALLAIDGIWIPILLPRQYKPVDPENPTTPSASQTASYISRAFYSFLDPVIYKAFKSPALSFDDLPSLADEDAAKYLVETSFPILDPFESGKMRRNFILSVLFYFRNQYVVMAILLLFVAVNEFGAPIAINRILSYLEGDQDTLKPWIWIIWLGAGPIINSLCHQGYTYISLKTVIRFEAIVTQLVFVHSLRVRLGTTVKQDDIPMSSMALPVPGLQEPVIDATGAHSTDADVLDQTEDEASLSASVAALDSPVADSATIADNSSENGKKATKADEDMKKEKGPDQIGKINNMVSTDLKIIHMGSDWMKPFFFVIRICVCGVLLHRILGWSAFVGMGVFICMTPLPGILAKFMMKLQATKMKKNDARISAMSQAMNVLRMIKIFSWEAKVEHQLSEKREEELNYVLKSQWLGTLVMKKEPTASTIYSSIAVFTIFQDRLFDLFNVLPAILRAKVSLDRIGEFLNHGEPFRDPIDHISSPIPREGGSRASEIWIRNSVFTWEKNTSSTSGASTPRTASSSRTQTRTRNFQLQIRDDLSFKAGKLNIICGPTGSGKTSMLMALLGEMYYWPMSPDSGFNLPRDGGVAFAAQETWVMNETIRDNILFGAEYDKERFDKVIHQTGLSRDLSLFDAGDLTEVGEKGITLSGGQKARVTLARAVYSSAQILLLDDVLSALDVHTARWVAKHCFGGDLLRGRTVILVTHNVTLMERYAEYVVSLGVDGRVSGHWLVAQTLQENNLHGLSEPDKREKDIPSEYANPKNADETKLHPPHDQTPTGKLVVAEEMALGHVGFSALKLWLGELGGPFFFIVCISGIFIDCIMTVLAKWFLGYWSSQYEARPQGTVPTARYLAMYGGILLFGLASDALAHGYWFWGSIRASRVIHNRLVRSILTSTFRWLDVTPISRVLSRCSQDCLTVDGPLPDKLVSLIFLSAGVICTVFAVVTQAGLVALGPASVVVVLGLFLGQVYMRAQLSVKRHMSNAKSPVLGHVGAALNGLVSIRAFGAQRMFEEESLRRIDKYSRAACTFWNLNRWLGVRMDTLAGLFTGFIAAYVVYGRNLSSGNVGFTLALLSGFSFQILYWVRLVNEVEVQGNSLERIQDFLNIDHEPPATEEGRPPAYWPASGELVVENFSAKYSGDGPSVLKDISFTLKSGERMGVVGRTGAGKSTVALALLRAIPTSGTVIFDGLDTSRMNLAALRSNVTLIPQHPELLAGTLRENLDPFNEHDDATLNDALRAAGLHRTQGSVNVHDGMDGPSGTSNVTLSAAVDEGEEATEGRIGLDTEVASGGSNFSQGQRQIVAIARAILRRSKIVILDEATAAIDHETDRAIQESLRTQFKDATVITVAHRLQTIMGSDKIMVLDAGEVKEFDSPKVLLQKRSGFFKALVDESADRDALYKSVGP</sequence>
<dbReference type="PROSITE" id="PS50929">
    <property type="entry name" value="ABC_TM1F"/>
    <property type="match status" value="2"/>
</dbReference>
<dbReference type="InterPro" id="IPR027417">
    <property type="entry name" value="P-loop_NTPase"/>
</dbReference>
<dbReference type="Proteomes" id="UP000076722">
    <property type="component" value="Unassembled WGS sequence"/>
</dbReference>
<dbReference type="InterPro" id="IPR017871">
    <property type="entry name" value="ABC_transporter-like_CS"/>
</dbReference>
<comment type="subcellular location">
    <subcellularLocation>
        <location evidence="1">Membrane</location>
        <topology evidence="1">Multi-pass membrane protein</topology>
    </subcellularLocation>
</comment>
<reference evidence="13 14" key="1">
    <citation type="journal article" date="2016" name="Mol. Biol. Evol.">
        <title>Comparative Genomics of Early-Diverging Mushroom-Forming Fungi Provides Insights into the Origins of Lignocellulose Decay Capabilities.</title>
        <authorList>
            <person name="Nagy L.G."/>
            <person name="Riley R."/>
            <person name="Tritt A."/>
            <person name="Adam C."/>
            <person name="Daum C."/>
            <person name="Floudas D."/>
            <person name="Sun H."/>
            <person name="Yadav J.S."/>
            <person name="Pangilinan J."/>
            <person name="Larsson K.H."/>
            <person name="Matsuura K."/>
            <person name="Barry K."/>
            <person name="Labutti K."/>
            <person name="Kuo R."/>
            <person name="Ohm R.A."/>
            <person name="Bhattacharya S.S."/>
            <person name="Shirouzu T."/>
            <person name="Yoshinaga Y."/>
            <person name="Martin F.M."/>
            <person name="Grigoriev I.V."/>
            <person name="Hibbett D.S."/>
        </authorList>
    </citation>
    <scope>NUCLEOTIDE SEQUENCE [LARGE SCALE GENOMIC DNA]</scope>
    <source>
        <strain evidence="13 14">HHB9708</strain>
    </source>
</reference>
<evidence type="ECO:0000256" key="7">
    <source>
        <dbReference type="ARBA" id="ARBA00022989"/>
    </source>
</evidence>
<feature type="region of interest" description="Disordered" evidence="9">
    <location>
        <begin position="921"/>
        <end position="955"/>
    </location>
</feature>
<dbReference type="Gene3D" id="1.20.1560.10">
    <property type="entry name" value="ABC transporter type 1, transmembrane domain"/>
    <property type="match status" value="2"/>
</dbReference>
<feature type="domain" description="ABC transmembrane type-1" evidence="12">
    <location>
        <begin position="292"/>
        <end position="597"/>
    </location>
</feature>
<feature type="compositionally biased region" description="Basic and acidic residues" evidence="9">
    <location>
        <begin position="942"/>
        <end position="952"/>
    </location>
</feature>
<dbReference type="CDD" id="cd03244">
    <property type="entry name" value="ABCC_MRP_domain2"/>
    <property type="match status" value="1"/>
</dbReference>
<dbReference type="STRING" id="1314777.A0A164Y1T7"/>
<dbReference type="SMART" id="SM00382">
    <property type="entry name" value="AAA"/>
    <property type="match status" value="2"/>
</dbReference>
<feature type="compositionally biased region" description="Low complexity" evidence="9">
    <location>
        <begin position="686"/>
        <end position="706"/>
    </location>
</feature>
<feature type="transmembrane region" description="Helical" evidence="10">
    <location>
        <begin position="1242"/>
        <end position="1263"/>
    </location>
</feature>
<dbReference type="OrthoDB" id="6500128at2759"/>
<dbReference type="InterPro" id="IPR003593">
    <property type="entry name" value="AAA+_ATPase"/>
</dbReference>
<feature type="transmembrane region" description="Helical" evidence="10">
    <location>
        <begin position="1217"/>
        <end position="1236"/>
    </location>
</feature>
<keyword evidence="7 10" id="KW-1133">Transmembrane helix</keyword>
<feature type="transmembrane region" description="Helical" evidence="10">
    <location>
        <begin position="1106"/>
        <end position="1124"/>
    </location>
</feature>
<dbReference type="GO" id="GO:0140359">
    <property type="term" value="F:ABC-type transporter activity"/>
    <property type="evidence" value="ECO:0007669"/>
    <property type="project" value="InterPro"/>
</dbReference>
<organism evidence="13 14">
    <name type="scientific">Sistotremastrum niveocremeum HHB9708</name>
    <dbReference type="NCBI Taxonomy" id="1314777"/>
    <lineage>
        <taxon>Eukaryota</taxon>
        <taxon>Fungi</taxon>
        <taxon>Dikarya</taxon>
        <taxon>Basidiomycota</taxon>
        <taxon>Agaricomycotina</taxon>
        <taxon>Agaricomycetes</taxon>
        <taxon>Sistotremastrales</taxon>
        <taxon>Sistotremastraceae</taxon>
        <taxon>Sertulicium</taxon>
        <taxon>Sertulicium niveocremeum</taxon>
    </lineage>
</organism>
<evidence type="ECO:0000259" key="11">
    <source>
        <dbReference type="PROSITE" id="PS50893"/>
    </source>
</evidence>
<dbReference type="PANTHER" id="PTHR24223:SF356">
    <property type="entry name" value="ATP-BINDING CASSETTE TRANSPORTER ABC4"/>
    <property type="match status" value="1"/>
</dbReference>
<proteinExistence type="predicted"/>
<evidence type="ECO:0000256" key="3">
    <source>
        <dbReference type="ARBA" id="ARBA00022692"/>
    </source>
</evidence>
<feature type="compositionally biased region" description="Basic and acidic residues" evidence="9">
    <location>
        <begin position="449"/>
        <end position="466"/>
    </location>
</feature>
<feature type="region of interest" description="Disordered" evidence="9">
    <location>
        <begin position="439"/>
        <end position="468"/>
    </location>
</feature>
<feature type="transmembrane region" description="Helical" evidence="10">
    <location>
        <begin position="32"/>
        <end position="50"/>
    </location>
</feature>
<feature type="transmembrane region" description="Helical" evidence="10">
    <location>
        <begin position="516"/>
        <end position="536"/>
    </location>
</feature>
<dbReference type="InterPro" id="IPR036640">
    <property type="entry name" value="ABC1_TM_sf"/>
</dbReference>
<gene>
    <name evidence="13" type="ORF">SISNIDRAFT_451259</name>
</gene>
<dbReference type="GO" id="GO:0005524">
    <property type="term" value="F:ATP binding"/>
    <property type="evidence" value="ECO:0007669"/>
    <property type="project" value="UniProtKB-KW"/>
</dbReference>
<evidence type="ECO:0000256" key="5">
    <source>
        <dbReference type="ARBA" id="ARBA00022741"/>
    </source>
</evidence>
<evidence type="ECO:0000256" key="8">
    <source>
        <dbReference type="ARBA" id="ARBA00023136"/>
    </source>
</evidence>
<dbReference type="Pfam" id="PF00664">
    <property type="entry name" value="ABC_membrane"/>
    <property type="match status" value="2"/>
</dbReference>
<evidence type="ECO:0000256" key="1">
    <source>
        <dbReference type="ARBA" id="ARBA00004141"/>
    </source>
</evidence>
<keyword evidence="6" id="KW-0067">ATP-binding</keyword>
<evidence type="ECO:0000259" key="12">
    <source>
        <dbReference type="PROSITE" id="PS50929"/>
    </source>
</evidence>
<dbReference type="PROSITE" id="PS00211">
    <property type="entry name" value="ABC_TRANSPORTER_1"/>
    <property type="match status" value="1"/>
</dbReference>
<accession>A0A164Y1T7</accession>
<dbReference type="InterPro" id="IPR011527">
    <property type="entry name" value="ABC1_TM_dom"/>
</dbReference>
<keyword evidence="4" id="KW-0677">Repeat</keyword>
<dbReference type="CDD" id="cd18596">
    <property type="entry name" value="ABC_6TM_VMR1_D1_like"/>
    <property type="match status" value="1"/>
</dbReference>
<dbReference type="SUPFAM" id="SSF52540">
    <property type="entry name" value="P-loop containing nucleoside triphosphate hydrolases"/>
    <property type="match status" value="2"/>
</dbReference>
<dbReference type="EMBL" id="KV419399">
    <property type="protein sequence ID" value="KZS96501.1"/>
    <property type="molecule type" value="Genomic_DNA"/>
</dbReference>
<dbReference type="Gene3D" id="3.40.50.300">
    <property type="entry name" value="P-loop containing nucleotide triphosphate hydrolases"/>
    <property type="match status" value="2"/>
</dbReference>
<evidence type="ECO:0000256" key="6">
    <source>
        <dbReference type="ARBA" id="ARBA00022840"/>
    </source>
</evidence>
<protein>
    <submittedName>
        <fullName evidence="13">p-loop containing nucleoside triphosphate hydrolase protein</fullName>
    </submittedName>
</protein>
<keyword evidence="3 10" id="KW-0812">Transmembrane</keyword>
<dbReference type="PROSITE" id="PS50893">
    <property type="entry name" value="ABC_TRANSPORTER_2"/>
    <property type="match status" value="2"/>
</dbReference>
<evidence type="ECO:0000313" key="13">
    <source>
        <dbReference type="EMBL" id="KZS96501.1"/>
    </source>
</evidence>
<feature type="transmembrane region" description="Helical" evidence="10">
    <location>
        <begin position="88"/>
        <end position="105"/>
    </location>
</feature>
<feature type="domain" description="ABC transporter" evidence="11">
    <location>
        <begin position="695"/>
        <end position="926"/>
    </location>
</feature>
<feature type="domain" description="ABC transmembrane type-1" evidence="12">
    <location>
        <begin position="1008"/>
        <end position="1259"/>
    </location>
</feature>
<evidence type="ECO:0000256" key="4">
    <source>
        <dbReference type="ARBA" id="ARBA00022737"/>
    </source>
</evidence>
<dbReference type="PANTHER" id="PTHR24223">
    <property type="entry name" value="ATP-BINDING CASSETTE SUB-FAMILY C"/>
    <property type="match status" value="1"/>
</dbReference>
<evidence type="ECO:0000256" key="9">
    <source>
        <dbReference type="SAM" id="MobiDB-lite"/>
    </source>
</evidence>